<dbReference type="SUPFAM" id="SSF52283">
    <property type="entry name" value="Formate/glycerate dehydrogenase catalytic domain-like"/>
    <property type="match status" value="1"/>
</dbReference>
<evidence type="ECO:0000313" key="7">
    <source>
        <dbReference type="EMBL" id="GAA3961644.1"/>
    </source>
</evidence>
<evidence type="ECO:0000256" key="4">
    <source>
        <dbReference type="RuleBase" id="RU003719"/>
    </source>
</evidence>
<proteinExistence type="inferred from homology"/>
<dbReference type="Pfam" id="PF00389">
    <property type="entry name" value="2-Hacid_dh"/>
    <property type="match status" value="1"/>
</dbReference>
<dbReference type="InterPro" id="IPR006140">
    <property type="entry name" value="D-isomer_DH_NAD-bd"/>
</dbReference>
<evidence type="ECO:0000256" key="1">
    <source>
        <dbReference type="ARBA" id="ARBA00005854"/>
    </source>
</evidence>
<dbReference type="InterPro" id="IPR050857">
    <property type="entry name" value="D-2-hydroxyacid_DH"/>
</dbReference>
<dbReference type="PANTHER" id="PTHR42789">
    <property type="entry name" value="D-ISOMER SPECIFIC 2-HYDROXYACID DEHYDROGENASE FAMILY PROTEIN (AFU_ORTHOLOGUE AFUA_6G10090)"/>
    <property type="match status" value="1"/>
</dbReference>
<dbReference type="SUPFAM" id="SSF51735">
    <property type="entry name" value="NAD(P)-binding Rossmann-fold domains"/>
    <property type="match status" value="1"/>
</dbReference>
<accession>A0ABP7PB94</accession>
<dbReference type="InterPro" id="IPR036291">
    <property type="entry name" value="NAD(P)-bd_dom_sf"/>
</dbReference>
<dbReference type="InterPro" id="IPR006139">
    <property type="entry name" value="D-isomer_2_OHA_DH_cat_dom"/>
</dbReference>
<comment type="similarity">
    <text evidence="1 4">Belongs to the D-isomer specific 2-hydroxyacid dehydrogenase family.</text>
</comment>
<dbReference type="Gene3D" id="3.40.50.720">
    <property type="entry name" value="NAD(P)-binding Rossmann-like Domain"/>
    <property type="match status" value="2"/>
</dbReference>
<name>A0ABP7PB94_9ACTN</name>
<evidence type="ECO:0000259" key="6">
    <source>
        <dbReference type="Pfam" id="PF02826"/>
    </source>
</evidence>
<evidence type="ECO:0000313" key="8">
    <source>
        <dbReference type="Proteomes" id="UP001418444"/>
    </source>
</evidence>
<gene>
    <name evidence="7" type="ORF">GCM10022231_22170</name>
</gene>
<evidence type="ECO:0000259" key="5">
    <source>
        <dbReference type="Pfam" id="PF00389"/>
    </source>
</evidence>
<keyword evidence="8" id="KW-1185">Reference proteome</keyword>
<comment type="caution">
    <text evidence="7">The sequence shown here is derived from an EMBL/GenBank/DDBJ whole genome shotgun (WGS) entry which is preliminary data.</text>
</comment>
<feature type="domain" description="D-isomer specific 2-hydroxyacid dehydrogenase catalytic" evidence="5">
    <location>
        <begin position="10"/>
        <end position="320"/>
    </location>
</feature>
<reference evidence="8" key="1">
    <citation type="journal article" date="2019" name="Int. J. Syst. Evol. Microbiol.">
        <title>The Global Catalogue of Microorganisms (GCM) 10K type strain sequencing project: providing services to taxonomists for standard genome sequencing and annotation.</title>
        <authorList>
            <consortium name="The Broad Institute Genomics Platform"/>
            <consortium name="The Broad Institute Genome Sequencing Center for Infectious Disease"/>
            <person name="Wu L."/>
            <person name="Ma J."/>
        </authorList>
    </citation>
    <scope>NUCLEOTIDE SEQUENCE [LARGE SCALE GENOMIC DNA]</scope>
    <source>
        <strain evidence="8">JCM 16923</strain>
    </source>
</reference>
<dbReference type="RefSeq" id="WP_344783661.1">
    <property type="nucleotide sequence ID" value="NZ_BAAAZW010000006.1"/>
</dbReference>
<feature type="domain" description="D-isomer specific 2-hydroxyacid dehydrogenase NAD-binding" evidence="6">
    <location>
        <begin position="110"/>
        <end position="289"/>
    </location>
</feature>
<dbReference type="InterPro" id="IPR029753">
    <property type="entry name" value="D-isomer_DH_CS"/>
</dbReference>
<dbReference type="PROSITE" id="PS00671">
    <property type="entry name" value="D_2_HYDROXYACID_DH_3"/>
    <property type="match status" value="1"/>
</dbReference>
<keyword evidence="2 4" id="KW-0560">Oxidoreductase</keyword>
<evidence type="ECO:0000256" key="3">
    <source>
        <dbReference type="ARBA" id="ARBA00023027"/>
    </source>
</evidence>
<sequence length="321" mass="33401">MAEIYSAVALPDDSVALLRDAGADYRLFEGAGDITEDQLAAAIGDAEVLISAVNIGVTETVIGAAPKLALIANVGDGYSNIDLDAARARGIAVTNAPTIDSVASTAEQAVALLLAVSRRVLGGDRLMRSGDFTGWEVTGYVGGHQVYGKALLIIGLGRIGRLVAQMLSGFSMTMYYVDPVAADADFVAEYGLTRVELDEGLGLADYVTLHCDLTDDNAGMIDARRLAQMKTSAYLVNAARGPLVVEADLVAALQAGTIAGAALDTYQHEPSISAALASLDNVVLTPHAGNATVEARHEMARDAVGNALAHLRGDQLEYVVT</sequence>
<organism evidence="7 8">
    <name type="scientific">Gordonia caeni</name>
    <dbReference type="NCBI Taxonomy" id="1007097"/>
    <lineage>
        <taxon>Bacteria</taxon>
        <taxon>Bacillati</taxon>
        <taxon>Actinomycetota</taxon>
        <taxon>Actinomycetes</taxon>
        <taxon>Mycobacteriales</taxon>
        <taxon>Gordoniaceae</taxon>
        <taxon>Gordonia</taxon>
    </lineage>
</organism>
<dbReference type="Pfam" id="PF02826">
    <property type="entry name" value="2-Hacid_dh_C"/>
    <property type="match status" value="1"/>
</dbReference>
<dbReference type="PANTHER" id="PTHR42789:SF1">
    <property type="entry name" value="D-ISOMER SPECIFIC 2-HYDROXYACID DEHYDROGENASE FAMILY PROTEIN (AFU_ORTHOLOGUE AFUA_6G10090)"/>
    <property type="match status" value="1"/>
</dbReference>
<keyword evidence="3" id="KW-0520">NAD</keyword>
<dbReference type="Proteomes" id="UP001418444">
    <property type="component" value="Unassembled WGS sequence"/>
</dbReference>
<evidence type="ECO:0000256" key="2">
    <source>
        <dbReference type="ARBA" id="ARBA00023002"/>
    </source>
</evidence>
<dbReference type="EMBL" id="BAAAZW010000006">
    <property type="protein sequence ID" value="GAA3961644.1"/>
    <property type="molecule type" value="Genomic_DNA"/>
</dbReference>
<protein>
    <submittedName>
        <fullName evidence="7">2-hydroxyacid dehydrogenase family protein</fullName>
    </submittedName>
</protein>